<evidence type="ECO:0000313" key="1">
    <source>
        <dbReference type="EMBL" id="EHJ59658.1"/>
    </source>
</evidence>
<sequence length="47" mass="5222">MRSEIIGGYGTEIIGKSHGLHRLAPRSSVHTGLRDRSMELRLLFDSA</sequence>
<keyword evidence="2" id="KW-1185">Reference proteome</keyword>
<organism evidence="1 2">
    <name type="scientific">Novosphingobium pentaromativorans US6-1</name>
    <dbReference type="NCBI Taxonomy" id="1088721"/>
    <lineage>
        <taxon>Bacteria</taxon>
        <taxon>Pseudomonadati</taxon>
        <taxon>Pseudomonadota</taxon>
        <taxon>Alphaproteobacteria</taxon>
        <taxon>Sphingomonadales</taxon>
        <taxon>Sphingomonadaceae</taxon>
        <taxon>Novosphingobium</taxon>
    </lineage>
</organism>
<comment type="caution">
    <text evidence="1">The sequence shown here is derived from an EMBL/GenBank/DDBJ whole genome shotgun (WGS) entry which is preliminary data.</text>
</comment>
<evidence type="ECO:0000313" key="2">
    <source>
        <dbReference type="Proteomes" id="UP000004030"/>
    </source>
</evidence>
<proteinExistence type="predicted"/>
<dbReference type="AlphaFoldDB" id="G6EFW9"/>
<protein>
    <submittedName>
        <fullName evidence="1">Uncharacterized protein</fullName>
    </submittedName>
</protein>
<gene>
    <name evidence="1" type="ORF">NSU_3240</name>
</gene>
<accession>G6EFW9</accession>
<dbReference type="PATRIC" id="fig|1088721.3.peg.3196"/>
<reference evidence="1 2" key="1">
    <citation type="journal article" date="2012" name="J. Bacteriol.">
        <title>Genome sequence of benzo(a)pyrene-degrading bacterium Novosphingobium pentaromativorans US6-1.</title>
        <authorList>
            <person name="Luo Y.R."/>
            <person name="Kang S.G."/>
            <person name="Kim S.J."/>
            <person name="Kim M.R."/>
            <person name="Li N."/>
            <person name="Lee J.H."/>
            <person name="Kwon K.K."/>
        </authorList>
    </citation>
    <scope>NUCLEOTIDE SEQUENCE [LARGE SCALE GENOMIC DNA]</scope>
    <source>
        <strain evidence="1 2">US6-1</strain>
    </source>
</reference>
<dbReference type="Proteomes" id="UP000004030">
    <property type="component" value="Unassembled WGS sequence"/>
</dbReference>
<dbReference type="EMBL" id="AGFM01000054">
    <property type="protein sequence ID" value="EHJ59658.1"/>
    <property type="molecule type" value="Genomic_DNA"/>
</dbReference>
<name>G6EFW9_9SPHN</name>